<reference evidence="2" key="1">
    <citation type="submission" date="2023-06" db="EMBL/GenBank/DDBJ databases">
        <title>Genomic analysis of the entomopathogenic nematode Steinernema hermaphroditum.</title>
        <authorList>
            <person name="Schwarz E.M."/>
            <person name="Heppert J.K."/>
            <person name="Baniya A."/>
            <person name="Schwartz H.T."/>
            <person name="Tan C.-H."/>
            <person name="Antoshechkin I."/>
            <person name="Sternberg P.W."/>
            <person name="Goodrich-Blair H."/>
            <person name="Dillman A.R."/>
        </authorList>
    </citation>
    <scope>NUCLEOTIDE SEQUENCE</scope>
    <source>
        <strain evidence="2">PS9179</strain>
        <tissue evidence="2">Whole animal</tissue>
    </source>
</reference>
<evidence type="ECO:0000313" key="2">
    <source>
        <dbReference type="EMBL" id="KAK0419770.1"/>
    </source>
</evidence>
<protein>
    <submittedName>
        <fullName evidence="2">Uncharacterized protein</fullName>
    </submittedName>
</protein>
<dbReference type="EMBL" id="JAUCMV010000002">
    <property type="protein sequence ID" value="KAK0419770.1"/>
    <property type="molecule type" value="Genomic_DNA"/>
</dbReference>
<evidence type="ECO:0000256" key="1">
    <source>
        <dbReference type="SAM" id="SignalP"/>
    </source>
</evidence>
<comment type="caution">
    <text evidence="2">The sequence shown here is derived from an EMBL/GenBank/DDBJ whole genome shotgun (WGS) entry which is preliminary data.</text>
</comment>
<organism evidence="2 3">
    <name type="scientific">Steinernema hermaphroditum</name>
    <dbReference type="NCBI Taxonomy" id="289476"/>
    <lineage>
        <taxon>Eukaryota</taxon>
        <taxon>Metazoa</taxon>
        <taxon>Ecdysozoa</taxon>
        <taxon>Nematoda</taxon>
        <taxon>Chromadorea</taxon>
        <taxon>Rhabditida</taxon>
        <taxon>Tylenchina</taxon>
        <taxon>Panagrolaimomorpha</taxon>
        <taxon>Strongyloidoidea</taxon>
        <taxon>Steinernematidae</taxon>
        <taxon>Steinernema</taxon>
    </lineage>
</organism>
<dbReference type="AlphaFoldDB" id="A0AA39I8G3"/>
<dbReference type="Proteomes" id="UP001175271">
    <property type="component" value="Unassembled WGS sequence"/>
</dbReference>
<gene>
    <name evidence="2" type="ORF">QR680_014312</name>
</gene>
<accession>A0AA39I8G3</accession>
<feature type="chain" id="PRO_5041425887" evidence="1">
    <location>
        <begin position="18"/>
        <end position="213"/>
    </location>
</feature>
<proteinExistence type="predicted"/>
<feature type="signal peptide" evidence="1">
    <location>
        <begin position="1"/>
        <end position="17"/>
    </location>
</feature>
<sequence>MMRPFLIILLCAVPIFSKFQRTHKGEEPLFGVNFDVLSCSRRTQKYTLITSVGYVDSNGKLIYALRLEPVSSKHLRGSGQVKKYFDEKAFNSTRRACAYYAEYHYQEIYEHCFHPNIVHFAIKPHGKLSKNAYLKIANVVVYARFYRNRELLNEYRNRFEVTDTCKADRICLKGNGYLVKDGRNAWSKYLPMAKEFKIGNVYPPEAAEAVFCS</sequence>
<name>A0AA39I8G3_9BILA</name>
<keyword evidence="3" id="KW-1185">Reference proteome</keyword>
<evidence type="ECO:0000313" key="3">
    <source>
        <dbReference type="Proteomes" id="UP001175271"/>
    </source>
</evidence>
<keyword evidence="1" id="KW-0732">Signal</keyword>